<dbReference type="EMBL" id="VDCV01000016">
    <property type="protein sequence ID" value="KAB5519435.1"/>
    <property type="molecule type" value="Genomic_DNA"/>
</dbReference>
<dbReference type="InterPro" id="IPR026960">
    <property type="entry name" value="RVT-Znf"/>
</dbReference>
<dbReference type="InterPro" id="IPR036691">
    <property type="entry name" value="Endo/exonu/phosph_ase_sf"/>
</dbReference>
<dbReference type="PANTHER" id="PTHR33710:SF71">
    <property type="entry name" value="ENDONUCLEASE_EXONUCLEASE_PHOSPHATASE DOMAIN-CONTAINING PROTEIN"/>
    <property type="match status" value="1"/>
</dbReference>
<evidence type="ECO:0000259" key="1">
    <source>
        <dbReference type="Pfam" id="PF13966"/>
    </source>
</evidence>
<name>A0A5N5JQS5_9ROSI</name>
<organism evidence="2 3">
    <name type="scientific">Salix brachista</name>
    <dbReference type="NCBI Taxonomy" id="2182728"/>
    <lineage>
        <taxon>Eukaryota</taxon>
        <taxon>Viridiplantae</taxon>
        <taxon>Streptophyta</taxon>
        <taxon>Embryophyta</taxon>
        <taxon>Tracheophyta</taxon>
        <taxon>Spermatophyta</taxon>
        <taxon>Magnoliopsida</taxon>
        <taxon>eudicotyledons</taxon>
        <taxon>Gunneridae</taxon>
        <taxon>Pentapetalae</taxon>
        <taxon>rosids</taxon>
        <taxon>fabids</taxon>
        <taxon>Malpighiales</taxon>
        <taxon>Salicaceae</taxon>
        <taxon>Saliceae</taxon>
        <taxon>Salix</taxon>
    </lineage>
</organism>
<dbReference type="Pfam" id="PF13966">
    <property type="entry name" value="zf-RVT"/>
    <property type="match status" value="1"/>
</dbReference>
<protein>
    <recommendedName>
        <fullName evidence="1">Reverse transcriptase zinc-binding domain-containing protein</fullName>
    </recommendedName>
</protein>
<evidence type="ECO:0000313" key="2">
    <source>
        <dbReference type="EMBL" id="KAB5519435.1"/>
    </source>
</evidence>
<evidence type="ECO:0000313" key="3">
    <source>
        <dbReference type="Proteomes" id="UP000326939"/>
    </source>
</evidence>
<sequence>MGIMELRVMPSNTARVEEGMGLRDWNYFSNGQQRPLCHIMLGWNTNMLEVTILSSGGQWVTCDTTNKDGGQSVRVTFVYGSTTPAERRELWYYLQYQNSINGSHQWLVTGDFNAIMRVTDRQGGDSNWYRYMEDFPNCVHQSELIQLAADGLHFTWHNRQQGPASIFRKLDWAFGNHQLISNWPQAKATFQARIDSDHSPILITLSPRAPYQRARFKFLNLWAEQEGYEEAVQAAWGAEAFGNPISRLTTKLRVLKGHLSNLHKRNTSHISSRVAQAEKKWQEAQVGDGRSTHIWHDNWLPTGQRAIDIYSARVLSSTGLSWNSRVGDIIDRNQWCFPSRTRSIQTLWQTINFYPNSLEPDIPIWTLSSSGEFNIQSAWDQMRARKPPNKLSPIIWHPLHVPRQSIILWLASKGRLRTMDRLPRNAENDTTCKLCRREGESHDHLFFNCGYSKKVWESITNKGKIAWPMLPWQALLTWLEQRSSAKGNFLQWISYLALSSTIYHLWRERNCRTFDSSGQSINTLCDDILTQIRTQLMEHPRRADIPDLHQRIWNLRD</sequence>
<dbReference type="Gene3D" id="3.60.10.10">
    <property type="entry name" value="Endonuclease/exonuclease/phosphatase"/>
    <property type="match status" value="1"/>
</dbReference>
<dbReference type="PANTHER" id="PTHR33710">
    <property type="entry name" value="BNAC02G09200D PROTEIN"/>
    <property type="match status" value="1"/>
</dbReference>
<gene>
    <name evidence="2" type="ORF">DKX38_023754</name>
</gene>
<dbReference type="SUPFAM" id="SSF56219">
    <property type="entry name" value="DNase I-like"/>
    <property type="match status" value="1"/>
</dbReference>
<dbReference type="AlphaFoldDB" id="A0A5N5JQS5"/>
<keyword evidence="3" id="KW-1185">Reference proteome</keyword>
<reference evidence="3" key="1">
    <citation type="journal article" date="2019" name="Gigascience">
        <title>De novo genome assembly of the endangered Acer yangbiense, a plant species with extremely small populations endemic to Yunnan Province, China.</title>
        <authorList>
            <person name="Yang J."/>
            <person name="Wariss H.M."/>
            <person name="Tao L."/>
            <person name="Zhang R."/>
            <person name="Yun Q."/>
            <person name="Hollingsworth P."/>
            <person name="Dao Z."/>
            <person name="Luo G."/>
            <person name="Guo H."/>
            <person name="Ma Y."/>
            <person name="Sun W."/>
        </authorList>
    </citation>
    <scope>NUCLEOTIDE SEQUENCE [LARGE SCALE GENOMIC DNA]</scope>
    <source>
        <strain evidence="3">cv. br00</strain>
    </source>
</reference>
<comment type="caution">
    <text evidence="2">The sequence shown here is derived from an EMBL/GenBank/DDBJ whole genome shotgun (WGS) entry which is preliminary data.</text>
</comment>
<accession>A0A5N5JQS5</accession>
<proteinExistence type="predicted"/>
<feature type="domain" description="Reverse transcriptase zinc-binding" evidence="1">
    <location>
        <begin position="373"/>
        <end position="456"/>
    </location>
</feature>
<dbReference type="Proteomes" id="UP000326939">
    <property type="component" value="Chromosome 16"/>
</dbReference>